<accession>A0ABU2GDW8</accession>
<organism evidence="7 8">
    <name type="scientific">Halogeometricum salsisoli</name>
    <dbReference type="NCBI Taxonomy" id="2950536"/>
    <lineage>
        <taxon>Archaea</taxon>
        <taxon>Methanobacteriati</taxon>
        <taxon>Methanobacteriota</taxon>
        <taxon>Stenosarchaea group</taxon>
        <taxon>Halobacteria</taxon>
        <taxon>Halobacteriales</taxon>
        <taxon>Haloferacaceae</taxon>
        <taxon>Halogeometricum</taxon>
    </lineage>
</organism>
<feature type="transmembrane region" description="Helical" evidence="5">
    <location>
        <begin position="103"/>
        <end position="122"/>
    </location>
</feature>
<dbReference type="InterPro" id="IPR000620">
    <property type="entry name" value="EamA_dom"/>
</dbReference>
<keyword evidence="2 5" id="KW-0812">Transmembrane</keyword>
<protein>
    <submittedName>
        <fullName evidence="7">DMT family transporter</fullName>
    </submittedName>
</protein>
<feature type="domain" description="EamA" evidence="6">
    <location>
        <begin position="159"/>
        <end position="295"/>
    </location>
</feature>
<feature type="transmembrane region" description="Helical" evidence="5">
    <location>
        <begin position="40"/>
        <end position="60"/>
    </location>
</feature>
<comment type="caution">
    <text evidence="7">The sequence shown here is derived from an EMBL/GenBank/DDBJ whole genome shotgun (WGS) entry which is preliminary data.</text>
</comment>
<evidence type="ECO:0000313" key="7">
    <source>
        <dbReference type="EMBL" id="MDS0299011.1"/>
    </source>
</evidence>
<evidence type="ECO:0000256" key="1">
    <source>
        <dbReference type="ARBA" id="ARBA00004141"/>
    </source>
</evidence>
<comment type="subcellular location">
    <subcellularLocation>
        <location evidence="1">Membrane</location>
        <topology evidence="1">Multi-pass membrane protein</topology>
    </subcellularLocation>
</comment>
<evidence type="ECO:0000256" key="5">
    <source>
        <dbReference type="SAM" id="Phobius"/>
    </source>
</evidence>
<feature type="domain" description="EamA" evidence="6">
    <location>
        <begin position="14"/>
        <end position="145"/>
    </location>
</feature>
<dbReference type="PANTHER" id="PTHR32322:SF2">
    <property type="entry name" value="EAMA DOMAIN-CONTAINING PROTEIN"/>
    <property type="match status" value="1"/>
</dbReference>
<feature type="transmembrane region" description="Helical" evidence="5">
    <location>
        <begin position="222"/>
        <end position="243"/>
    </location>
</feature>
<dbReference type="InterPro" id="IPR037185">
    <property type="entry name" value="EmrE-like"/>
</dbReference>
<evidence type="ECO:0000256" key="4">
    <source>
        <dbReference type="ARBA" id="ARBA00023136"/>
    </source>
</evidence>
<dbReference type="RefSeq" id="WP_310923807.1">
    <property type="nucleotide sequence ID" value="NZ_JAMQOP010000001.1"/>
</dbReference>
<evidence type="ECO:0000256" key="3">
    <source>
        <dbReference type="ARBA" id="ARBA00022989"/>
    </source>
</evidence>
<feature type="transmembrane region" description="Helical" evidence="5">
    <location>
        <begin position="255"/>
        <end position="272"/>
    </location>
</feature>
<proteinExistence type="predicted"/>
<evidence type="ECO:0000313" key="8">
    <source>
        <dbReference type="Proteomes" id="UP001257060"/>
    </source>
</evidence>
<feature type="transmembrane region" description="Helical" evidence="5">
    <location>
        <begin position="72"/>
        <end position="91"/>
    </location>
</feature>
<dbReference type="Proteomes" id="UP001257060">
    <property type="component" value="Unassembled WGS sequence"/>
</dbReference>
<evidence type="ECO:0000256" key="2">
    <source>
        <dbReference type="ARBA" id="ARBA00022692"/>
    </source>
</evidence>
<dbReference type="EMBL" id="JAMQOP010000001">
    <property type="protein sequence ID" value="MDS0299011.1"/>
    <property type="molecule type" value="Genomic_DNA"/>
</dbReference>
<feature type="transmembrane region" description="Helical" evidence="5">
    <location>
        <begin position="158"/>
        <end position="180"/>
    </location>
</feature>
<sequence length="329" mass="33991">MSLRTSSSTADRNALLFLALACFWGTSFVAIETGLEYFPPVLFAGVRYVLAGLVVLAYAVATTDRWVPRTRAEWLSAGVAGLFVIAAYHALAYLGQMHVSAPVAAVVVSLSPVLTAVFAAAMLDESLDAVAGVGFLLGVLGVVVVANPDPANFLSSNLLGIVLVLLGAASFALGSVLTAPLRTTLPTESMQAWAMLIGAAVLLAVSAARGESVAAIELTLPALASLGYLTLVSSVVSYLIYFALLDRVGATEINLVGYLQPVAAAVTGWALFGEVVDATTLAGFLVIFVGFALVTRETLRARLFGRSAPAAVPNGSATTTRTDGSYDAD</sequence>
<name>A0ABU2GDW8_9EURY</name>
<dbReference type="Pfam" id="PF00892">
    <property type="entry name" value="EamA"/>
    <property type="match status" value="2"/>
</dbReference>
<evidence type="ECO:0000259" key="6">
    <source>
        <dbReference type="Pfam" id="PF00892"/>
    </source>
</evidence>
<keyword evidence="8" id="KW-1185">Reference proteome</keyword>
<reference evidence="7 8" key="1">
    <citation type="submission" date="2022-06" db="EMBL/GenBank/DDBJ databases">
        <title>Halogeometricum sp. a new haloarchaeum isolate from saline soil.</title>
        <authorList>
            <person name="Strakova D."/>
            <person name="Galisteo C."/>
            <person name="Sanchez-Porro C."/>
            <person name="Ventosa A."/>
        </authorList>
    </citation>
    <scope>NUCLEOTIDE SEQUENCE [LARGE SCALE GENOMIC DNA]</scope>
    <source>
        <strain evidence="7 8">S1BR25-6</strain>
    </source>
</reference>
<keyword evidence="3 5" id="KW-1133">Transmembrane helix</keyword>
<dbReference type="SUPFAM" id="SSF103481">
    <property type="entry name" value="Multidrug resistance efflux transporter EmrE"/>
    <property type="match status" value="2"/>
</dbReference>
<dbReference type="PANTHER" id="PTHR32322">
    <property type="entry name" value="INNER MEMBRANE TRANSPORTER"/>
    <property type="match status" value="1"/>
</dbReference>
<feature type="transmembrane region" description="Helical" evidence="5">
    <location>
        <begin position="192"/>
        <end position="210"/>
    </location>
</feature>
<dbReference type="InterPro" id="IPR050638">
    <property type="entry name" value="AA-Vitamin_Transporters"/>
</dbReference>
<feature type="transmembrane region" description="Helical" evidence="5">
    <location>
        <begin position="278"/>
        <end position="295"/>
    </location>
</feature>
<keyword evidence="4 5" id="KW-0472">Membrane</keyword>
<feature type="transmembrane region" description="Helical" evidence="5">
    <location>
        <begin position="129"/>
        <end position="146"/>
    </location>
</feature>
<gene>
    <name evidence="7" type="ORF">NDI76_09660</name>
</gene>